<organism evidence="4 5">
    <name type="scientific">Desulfotomaculum nigrificans (strain DSM 14880 / VKM B-2319 / CO-1-SRB)</name>
    <name type="common">Desulfotomaculum carboxydivorans</name>
    <dbReference type="NCBI Taxonomy" id="868595"/>
    <lineage>
        <taxon>Bacteria</taxon>
        <taxon>Bacillati</taxon>
        <taxon>Bacillota</taxon>
        <taxon>Clostridia</taxon>
        <taxon>Eubacteriales</taxon>
        <taxon>Desulfotomaculaceae</taxon>
        <taxon>Desulfotomaculum</taxon>
    </lineage>
</organism>
<reference evidence="4 5" key="1">
    <citation type="submission" date="2011-05" db="EMBL/GenBank/DDBJ databases">
        <title>Complete sequence of Desulfotomaculum carboxydivorans CO-1-SRB.</title>
        <authorList>
            <consortium name="US DOE Joint Genome Institute"/>
            <person name="Lucas S."/>
            <person name="Han J."/>
            <person name="Lapidus A."/>
            <person name="Cheng J.-F."/>
            <person name="Goodwin L."/>
            <person name="Pitluck S."/>
            <person name="Peters L."/>
            <person name="Mikhailova N."/>
            <person name="Lu M."/>
            <person name="Han C."/>
            <person name="Tapia R."/>
            <person name="Land M."/>
            <person name="Hauser L."/>
            <person name="Kyrpides N."/>
            <person name="Ivanova N."/>
            <person name="Pagani I."/>
            <person name="Stams A."/>
            <person name="Plugge C."/>
            <person name="Muyzer G."/>
            <person name="Kuever J."/>
            <person name="Parshina S."/>
            <person name="Ivanova A."/>
            <person name="Nazina T."/>
            <person name="Woyke T."/>
        </authorList>
    </citation>
    <scope>NUCLEOTIDE SEQUENCE [LARGE SCALE GENOMIC DNA]</scope>
    <source>
        <strain evidence="5">DSM 14880 / VKM B-2319 / CO-1-SRB</strain>
    </source>
</reference>
<accession>F6B312</accession>
<dbReference type="GO" id="GO:0016787">
    <property type="term" value="F:hydrolase activity"/>
    <property type="evidence" value="ECO:0007669"/>
    <property type="project" value="UniProtKB-KW"/>
</dbReference>
<dbReference type="InterPro" id="IPR050272">
    <property type="entry name" value="Isochorismatase-like_hydrls"/>
</dbReference>
<feature type="domain" description="Isochorismatase-like" evidence="3">
    <location>
        <begin position="7"/>
        <end position="177"/>
    </location>
</feature>
<dbReference type="KEGG" id="dca:Desca_1046"/>
<dbReference type="AlphaFoldDB" id="F6B312"/>
<dbReference type="STRING" id="868595.Desca_1046"/>
<sequence>MAILSKSALLVIDAQKGLLIPEGKQPMPCVDVRNAVRKIAEVLEIFRRKKLPIIHFMELHRKEMVDFGRELDGTEGVHCIEGTKDAEIIDEVKPSDGEFIIGKRRYSGFFATDLDLLLRGLGIETVYITGFLTDVCVHYTAVDAHQYNYRVRIVEDAVRGSSWEAHQAAIKAIRYLQREAIISIEDLF</sequence>
<comment type="similarity">
    <text evidence="1">Belongs to the isochorismatase family.</text>
</comment>
<evidence type="ECO:0000259" key="3">
    <source>
        <dbReference type="Pfam" id="PF00857"/>
    </source>
</evidence>
<dbReference type="Proteomes" id="UP000009226">
    <property type="component" value="Chromosome"/>
</dbReference>
<dbReference type="CDD" id="cd00431">
    <property type="entry name" value="cysteine_hydrolases"/>
    <property type="match status" value="1"/>
</dbReference>
<dbReference type="HOGENOM" id="CLU_068979_8_4_9"/>
<protein>
    <submittedName>
        <fullName evidence="4">Isochorismatase hydrolase</fullName>
    </submittedName>
</protein>
<evidence type="ECO:0000256" key="1">
    <source>
        <dbReference type="ARBA" id="ARBA00006336"/>
    </source>
</evidence>
<dbReference type="SUPFAM" id="SSF52499">
    <property type="entry name" value="Isochorismatase-like hydrolases"/>
    <property type="match status" value="1"/>
</dbReference>
<keyword evidence="5" id="KW-1185">Reference proteome</keyword>
<dbReference type="PANTHER" id="PTHR43540">
    <property type="entry name" value="PEROXYUREIDOACRYLATE/UREIDOACRYLATE AMIDOHYDROLASE-RELATED"/>
    <property type="match status" value="1"/>
</dbReference>
<evidence type="ECO:0000313" key="4">
    <source>
        <dbReference type="EMBL" id="AEF93916.1"/>
    </source>
</evidence>
<dbReference type="InterPro" id="IPR000868">
    <property type="entry name" value="Isochorismatase-like_dom"/>
</dbReference>
<gene>
    <name evidence="4" type="ordered locus">Desca_1046</name>
</gene>
<dbReference type="Gene3D" id="3.40.50.850">
    <property type="entry name" value="Isochorismatase-like"/>
    <property type="match status" value="1"/>
</dbReference>
<dbReference type="PANTHER" id="PTHR43540:SF6">
    <property type="entry name" value="ISOCHORISMATASE-LIKE DOMAIN-CONTAINING PROTEIN"/>
    <property type="match status" value="1"/>
</dbReference>
<evidence type="ECO:0000313" key="5">
    <source>
        <dbReference type="Proteomes" id="UP000009226"/>
    </source>
</evidence>
<evidence type="ECO:0000256" key="2">
    <source>
        <dbReference type="ARBA" id="ARBA00022801"/>
    </source>
</evidence>
<dbReference type="Pfam" id="PF00857">
    <property type="entry name" value="Isochorismatase"/>
    <property type="match status" value="1"/>
</dbReference>
<dbReference type="InterPro" id="IPR036380">
    <property type="entry name" value="Isochorismatase-like_sf"/>
</dbReference>
<dbReference type="EMBL" id="CP002736">
    <property type="protein sequence ID" value="AEF93916.1"/>
    <property type="molecule type" value="Genomic_DNA"/>
</dbReference>
<dbReference type="eggNOG" id="COG1335">
    <property type="taxonomic scope" value="Bacteria"/>
</dbReference>
<name>F6B312_DESCC</name>
<dbReference type="RefSeq" id="WP_013809996.1">
    <property type="nucleotide sequence ID" value="NC_015565.1"/>
</dbReference>
<proteinExistence type="inferred from homology"/>
<keyword evidence="2 4" id="KW-0378">Hydrolase</keyword>